<protein>
    <submittedName>
        <fullName evidence="1">Uncharacterized protein</fullName>
    </submittedName>
</protein>
<evidence type="ECO:0000313" key="1">
    <source>
        <dbReference type="EMBL" id="KAL0564804.1"/>
    </source>
</evidence>
<evidence type="ECO:0000313" key="2">
    <source>
        <dbReference type="Proteomes" id="UP001465976"/>
    </source>
</evidence>
<proteinExistence type="predicted"/>
<gene>
    <name evidence="1" type="ORF">V5O48_017234</name>
</gene>
<keyword evidence="2" id="KW-1185">Reference proteome</keyword>
<reference evidence="1 2" key="1">
    <citation type="submission" date="2024-02" db="EMBL/GenBank/DDBJ databases">
        <title>A draft genome for the cacao thread blight pathogen Marasmius crinis-equi.</title>
        <authorList>
            <person name="Cohen S.P."/>
            <person name="Baruah I.K."/>
            <person name="Amoako-Attah I."/>
            <person name="Bukari Y."/>
            <person name="Meinhardt L.W."/>
            <person name="Bailey B.A."/>
        </authorList>
    </citation>
    <scope>NUCLEOTIDE SEQUENCE [LARGE SCALE GENOMIC DNA]</scope>
    <source>
        <strain evidence="1 2">GH-76</strain>
    </source>
</reference>
<organism evidence="1 2">
    <name type="scientific">Marasmius crinis-equi</name>
    <dbReference type="NCBI Taxonomy" id="585013"/>
    <lineage>
        <taxon>Eukaryota</taxon>
        <taxon>Fungi</taxon>
        <taxon>Dikarya</taxon>
        <taxon>Basidiomycota</taxon>
        <taxon>Agaricomycotina</taxon>
        <taxon>Agaricomycetes</taxon>
        <taxon>Agaricomycetidae</taxon>
        <taxon>Agaricales</taxon>
        <taxon>Marasmiineae</taxon>
        <taxon>Marasmiaceae</taxon>
        <taxon>Marasmius</taxon>
    </lineage>
</organism>
<sequence length="129" mass="15128">MSEEDRYGGGLGRYYKSYEQAEIDFRRYQNHGIIDFLNQTVSSDDGVDWCVVTEGFNVGVYQHRSAAFMIGLHWECGEIATFTSRAAAYTYFGDMLQSGRVRRKELRIVWNPETRLQRREYTWSVEKSD</sequence>
<dbReference type="Proteomes" id="UP001465976">
    <property type="component" value="Unassembled WGS sequence"/>
</dbReference>
<name>A0ABR3EPJ4_9AGAR</name>
<comment type="caution">
    <text evidence="1">The sequence shown here is derived from an EMBL/GenBank/DDBJ whole genome shotgun (WGS) entry which is preliminary data.</text>
</comment>
<dbReference type="EMBL" id="JBAHYK010002572">
    <property type="protein sequence ID" value="KAL0564804.1"/>
    <property type="molecule type" value="Genomic_DNA"/>
</dbReference>
<accession>A0ABR3EPJ4</accession>